<protein>
    <submittedName>
        <fullName evidence="1">Uncharacterized protein</fullName>
    </submittedName>
</protein>
<gene>
    <name evidence="1" type="ORF">SKAU_G00176720</name>
</gene>
<accession>A0A9Q1FLE7</accession>
<sequence>METGGGLAENMEPIKRWQIADDRNVVYSVQLWAESLHTRSAQSAAHCGTLLSVNSQLPESHRTALCLLSAHRGCVCTSGGTGESQAETGGALQLKRSSCLRWRETLKHPWISHKSSEINLLLLWSCATDTL</sequence>
<keyword evidence="2" id="KW-1185">Reference proteome</keyword>
<proteinExistence type="predicted"/>
<evidence type="ECO:0000313" key="2">
    <source>
        <dbReference type="Proteomes" id="UP001152622"/>
    </source>
</evidence>
<name>A0A9Q1FLE7_SYNKA</name>
<dbReference type="EMBL" id="JAINUF010000005">
    <property type="protein sequence ID" value="KAJ8361147.1"/>
    <property type="molecule type" value="Genomic_DNA"/>
</dbReference>
<organism evidence="1 2">
    <name type="scientific">Synaphobranchus kaupii</name>
    <name type="common">Kaup's arrowtooth eel</name>
    <dbReference type="NCBI Taxonomy" id="118154"/>
    <lineage>
        <taxon>Eukaryota</taxon>
        <taxon>Metazoa</taxon>
        <taxon>Chordata</taxon>
        <taxon>Craniata</taxon>
        <taxon>Vertebrata</taxon>
        <taxon>Euteleostomi</taxon>
        <taxon>Actinopterygii</taxon>
        <taxon>Neopterygii</taxon>
        <taxon>Teleostei</taxon>
        <taxon>Anguilliformes</taxon>
        <taxon>Synaphobranchidae</taxon>
        <taxon>Synaphobranchus</taxon>
    </lineage>
</organism>
<reference evidence="1" key="1">
    <citation type="journal article" date="2023" name="Science">
        <title>Genome structures resolve the early diversification of teleost fishes.</title>
        <authorList>
            <person name="Parey E."/>
            <person name="Louis A."/>
            <person name="Montfort J."/>
            <person name="Bouchez O."/>
            <person name="Roques C."/>
            <person name="Iampietro C."/>
            <person name="Lluch J."/>
            <person name="Castinel A."/>
            <person name="Donnadieu C."/>
            <person name="Desvignes T."/>
            <person name="Floi Bucao C."/>
            <person name="Jouanno E."/>
            <person name="Wen M."/>
            <person name="Mejri S."/>
            <person name="Dirks R."/>
            <person name="Jansen H."/>
            <person name="Henkel C."/>
            <person name="Chen W.J."/>
            <person name="Zahm M."/>
            <person name="Cabau C."/>
            <person name="Klopp C."/>
            <person name="Thompson A.W."/>
            <person name="Robinson-Rechavi M."/>
            <person name="Braasch I."/>
            <person name="Lecointre G."/>
            <person name="Bobe J."/>
            <person name="Postlethwait J.H."/>
            <person name="Berthelot C."/>
            <person name="Roest Crollius H."/>
            <person name="Guiguen Y."/>
        </authorList>
    </citation>
    <scope>NUCLEOTIDE SEQUENCE</scope>
    <source>
        <strain evidence="1">WJC10195</strain>
    </source>
</reference>
<comment type="caution">
    <text evidence="1">The sequence shown here is derived from an EMBL/GenBank/DDBJ whole genome shotgun (WGS) entry which is preliminary data.</text>
</comment>
<dbReference type="AlphaFoldDB" id="A0A9Q1FLE7"/>
<dbReference type="Proteomes" id="UP001152622">
    <property type="component" value="Chromosome 5"/>
</dbReference>
<evidence type="ECO:0000313" key="1">
    <source>
        <dbReference type="EMBL" id="KAJ8361147.1"/>
    </source>
</evidence>